<dbReference type="Pfam" id="PF01553">
    <property type="entry name" value="Acyltransferase"/>
    <property type="match status" value="1"/>
</dbReference>
<keyword evidence="7" id="KW-1185">Reference proteome</keyword>
<evidence type="ECO:0000256" key="1">
    <source>
        <dbReference type="ARBA" id="ARBA00008655"/>
    </source>
</evidence>
<dbReference type="PANTHER" id="PTHR10983">
    <property type="entry name" value="1-ACYLGLYCEROL-3-PHOSPHATE ACYLTRANSFERASE-RELATED"/>
    <property type="match status" value="1"/>
</dbReference>
<dbReference type="EMBL" id="CACVKT020008339">
    <property type="protein sequence ID" value="CAC5414272.1"/>
    <property type="molecule type" value="Genomic_DNA"/>
</dbReference>
<keyword evidence="4" id="KW-1133">Transmembrane helix</keyword>
<evidence type="ECO:0000256" key="2">
    <source>
        <dbReference type="ARBA" id="ARBA00022679"/>
    </source>
</evidence>
<dbReference type="PANTHER" id="PTHR10983:SF24">
    <property type="entry name" value="1-ACYLGLYCEROL-3-PHOSPHATE O-ACYLTRANSFERASE 3, ISOFORM E-RELATED"/>
    <property type="match status" value="1"/>
</dbReference>
<dbReference type="EC" id="2.3.1.51" evidence="6"/>
<evidence type="ECO:0000259" key="5">
    <source>
        <dbReference type="SMART" id="SM00563"/>
    </source>
</evidence>
<keyword evidence="3 6" id="KW-0012">Acyltransferase</keyword>
<gene>
    <name evidence="6" type="ORF">MCOR_47105</name>
</gene>
<keyword evidence="4" id="KW-0812">Transmembrane</keyword>
<dbReference type="EC" id="2.3.1.-" evidence="6"/>
<feature type="domain" description="Phospholipid/glycerol acyltransferase" evidence="5">
    <location>
        <begin position="14"/>
        <end position="138"/>
    </location>
</feature>
<dbReference type="OrthoDB" id="189226at2759"/>
<sequence length="302" mass="35502">MHPDEREHIATEHIVVIMNHTYEIDWLMAWILAERYDLIGGTKIYGKESLRFVPTMGWSWIFVESIFLKRDWNKDKKRIHDGVKELVAFPDGYWFTLLLFPEGTRYTPEKHEASCEVARQKGYPELKHHLLPRTKGFAYSMQEMKGKVNAVYDCTIEFKGDVDPSLMNVLRGKKIIGHMRIRRHEINKMPDSEEDLGVWLRDLFKEKDDLIDEFKKTGKFDLPAYHVPRKYNDLLIWLAWATVTCLPLFYFLGQIFISGTFLQQVFIIGLFLFMSVAAKWLIGWTETKKGSKYGIKKNGKNK</sequence>
<dbReference type="GO" id="GO:0012505">
    <property type="term" value="C:endomembrane system"/>
    <property type="evidence" value="ECO:0007669"/>
    <property type="project" value="TreeGrafter"/>
</dbReference>
<evidence type="ECO:0000256" key="3">
    <source>
        <dbReference type="ARBA" id="ARBA00023315"/>
    </source>
</evidence>
<dbReference type="CDD" id="cd07990">
    <property type="entry name" value="LPLAT_LCLAT1-like"/>
    <property type="match status" value="1"/>
</dbReference>
<dbReference type="InterPro" id="IPR002123">
    <property type="entry name" value="Plipid/glycerol_acylTrfase"/>
</dbReference>
<dbReference type="AlphaFoldDB" id="A0A6J8E3Z1"/>
<protein>
    <submittedName>
        <fullName evidence="6">AGPAT3_4</fullName>
        <ecNumber evidence="6">2.3.1.-</ecNumber>
        <ecNumber evidence="6">2.3.1.51</ecNumber>
    </submittedName>
</protein>
<comment type="similarity">
    <text evidence="1">Belongs to the 1-acyl-sn-glycerol-3-phosphate acyltransferase family.</text>
</comment>
<dbReference type="Proteomes" id="UP000507470">
    <property type="component" value="Unassembled WGS sequence"/>
</dbReference>
<keyword evidence="4" id="KW-0472">Membrane</keyword>
<reference evidence="6 7" key="1">
    <citation type="submission" date="2020-06" db="EMBL/GenBank/DDBJ databases">
        <authorList>
            <person name="Li R."/>
            <person name="Bekaert M."/>
        </authorList>
    </citation>
    <scope>NUCLEOTIDE SEQUENCE [LARGE SCALE GENOMIC DNA]</scope>
    <source>
        <strain evidence="7">wild</strain>
    </source>
</reference>
<dbReference type="GO" id="GO:0003841">
    <property type="term" value="F:1-acylglycerol-3-phosphate O-acyltransferase activity"/>
    <property type="evidence" value="ECO:0007669"/>
    <property type="project" value="UniProtKB-EC"/>
</dbReference>
<dbReference type="Pfam" id="PF16076">
    <property type="entry name" value="Acyltransf_C"/>
    <property type="match status" value="1"/>
</dbReference>
<evidence type="ECO:0000313" key="6">
    <source>
        <dbReference type="EMBL" id="CAC5414272.1"/>
    </source>
</evidence>
<evidence type="ECO:0000313" key="7">
    <source>
        <dbReference type="Proteomes" id="UP000507470"/>
    </source>
</evidence>
<feature type="transmembrane region" description="Helical" evidence="4">
    <location>
        <begin position="234"/>
        <end position="255"/>
    </location>
</feature>
<accession>A0A6J8E3Z1</accession>
<proteinExistence type="inferred from homology"/>
<feature type="transmembrane region" description="Helical" evidence="4">
    <location>
        <begin position="261"/>
        <end position="282"/>
    </location>
</feature>
<organism evidence="6 7">
    <name type="scientific">Mytilus coruscus</name>
    <name type="common">Sea mussel</name>
    <dbReference type="NCBI Taxonomy" id="42192"/>
    <lineage>
        <taxon>Eukaryota</taxon>
        <taxon>Metazoa</taxon>
        <taxon>Spiralia</taxon>
        <taxon>Lophotrochozoa</taxon>
        <taxon>Mollusca</taxon>
        <taxon>Bivalvia</taxon>
        <taxon>Autobranchia</taxon>
        <taxon>Pteriomorphia</taxon>
        <taxon>Mytilida</taxon>
        <taxon>Mytiloidea</taxon>
        <taxon>Mytilidae</taxon>
        <taxon>Mytilinae</taxon>
        <taxon>Mytilus</taxon>
    </lineage>
</organism>
<name>A0A6J8E3Z1_MYTCO</name>
<keyword evidence="2 6" id="KW-0808">Transferase</keyword>
<evidence type="ECO:0000256" key="4">
    <source>
        <dbReference type="SAM" id="Phobius"/>
    </source>
</evidence>
<dbReference type="SUPFAM" id="SSF69593">
    <property type="entry name" value="Glycerol-3-phosphate (1)-acyltransferase"/>
    <property type="match status" value="1"/>
</dbReference>
<dbReference type="InterPro" id="IPR032098">
    <property type="entry name" value="Acyltransf_C"/>
</dbReference>
<dbReference type="SMART" id="SM00563">
    <property type="entry name" value="PlsC"/>
    <property type="match status" value="1"/>
</dbReference>